<evidence type="ECO:0000313" key="1">
    <source>
        <dbReference type="EMBL" id="GBL83635.1"/>
    </source>
</evidence>
<reference evidence="1 2" key="1">
    <citation type="journal article" date="2019" name="Sci. Rep.">
        <title>Orb-weaving spider Araneus ventricosus genome elucidates the spidroin gene catalogue.</title>
        <authorList>
            <person name="Kono N."/>
            <person name="Nakamura H."/>
            <person name="Ohtoshi R."/>
            <person name="Moran D.A.P."/>
            <person name="Shinohara A."/>
            <person name="Yoshida Y."/>
            <person name="Fujiwara M."/>
            <person name="Mori M."/>
            <person name="Tomita M."/>
            <person name="Arakawa K."/>
        </authorList>
    </citation>
    <scope>NUCLEOTIDE SEQUENCE [LARGE SCALE GENOMIC DNA]</scope>
</reference>
<organism evidence="1 2">
    <name type="scientific">Araneus ventricosus</name>
    <name type="common">Orbweaver spider</name>
    <name type="synonym">Epeira ventricosa</name>
    <dbReference type="NCBI Taxonomy" id="182803"/>
    <lineage>
        <taxon>Eukaryota</taxon>
        <taxon>Metazoa</taxon>
        <taxon>Ecdysozoa</taxon>
        <taxon>Arthropoda</taxon>
        <taxon>Chelicerata</taxon>
        <taxon>Arachnida</taxon>
        <taxon>Araneae</taxon>
        <taxon>Araneomorphae</taxon>
        <taxon>Entelegynae</taxon>
        <taxon>Araneoidea</taxon>
        <taxon>Araneidae</taxon>
        <taxon>Araneus</taxon>
    </lineage>
</organism>
<accession>A0A4Y2AWT4</accession>
<gene>
    <name evidence="1" type="ORF">AVEN_196454_1</name>
</gene>
<dbReference type="Proteomes" id="UP000499080">
    <property type="component" value="Unassembled WGS sequence"/>
</dbReference>
<comment type="caution">
    <text evidence="1">The sequence shown here is derived from an EMBL/GenBank/DDBJ whole genome shotgun (WGS) entry which is preliminary data.</text>
</comment>
<dbReference type="EMBL" id="BGPR01000033">
    <property type="protein sequence ID" value="GBL83635.1"/>
    <property type="molecule type" value="Genomic_DNA"/>
</dbReference>
<dbReference type="AlphaFoldDB" id="A0A4Y2AWT4"/>
<sequence>MEEELNCPFGPHLCILFFLFHLSKKCNHLVCILNRVTPLLPWHSGTLNDSRCNSSSTETGVIAAITGHRPTPPEGGTYYHRWEVTRPLPLLHPQEKREPTFKSDSFSSTNSWYSRGNYFACGDTTKRTRKTIHRVFIRVL</sequence>
<evidence type="ECO:0000313" key="2">
    <source>
        <dbReference type="Proteomes" id="UP000499080"/>
    </source>
</evidence>
<protein>
    <submittedName>
        <fullName evidence="1">Uncharacterized protein</fullName>
    </submittedName>
</protein>
<proteinExistence type="predicted"/>
<keyword evidence="2" id="KW-1185">Reference proteome</keyword>
<name>A0A4Y2AWT4_ARAVE</name>